<name>A0A1X9MFV5_9BACI</name>
<proteinExistence type="predicted"/>
<keyword evidence="2" id="KW-1185">Reference proteome</keyword>
<reference evidence="1 2" key="1">
    <citation type="submission" date="2017-04" db="EMBL/GenBank/DDBJ databases">
        <title>Bacillus krulwichiae AM31D Genome sequencing and assembly.</title>
        <authorList>
            <person name="Krulwich T.A."/>
            <person name="Anastor L."/>
            <person name="Ehrlich R."/>
            <person name="Ehrlich G.D."/>
            <person name="Janto B."/>
        </authorList>
    </citation>
    <scope>NUCLEOTIDE SEQUENCE [LARGE SCALE GENOMIC DNA]</scope>
    <source>
        <strain evidence="1 2">AM31D</strain>
    </source>
</reference>
<protein>
    <submittedName>
        <fullName evidence="1">Uncharacterized protein</fullName>
    </submittedName>
</protein>
<evidence type="ECO:0000313" key="1">
    <source>
        <dbReference type="EMBL" id="ARK32329.1"/>
    </source>
</evidence>
<dbReference type="KEGG" id="bkw:BkAM31D_22095"/>
<dbReference type="Proteomes" id="UP000193006">
    <property type="component" value="Chromosome"/>
</dbReference>
<sequence length="49" mass="5970">MLFIILLIILLVFVWDFAKLRQQNEKLINQNYHIISLLDEIKNQNKKDE</sequence>
<dbReference type="RefSeq" id="WP_169801134.1">
    <property type="nucleotide sequence ID" value="NZ_CP020814.1"/>
</dbReference>
<gene>
    <name evidence="1" type="ORF">BkAM31D_22095</name>
</gene>
<evidence type="ECO:0000313" key="2">
    <source>
        <dbReference type="Proteomes" id="UP000193006"/>
    </source>
</evidence>
<dbReference type="AlphaFoldDB" id="A0A1X9MFV5"/>
<organism evidence="1 2">
    <name type="scientific">Halalkalibacter krulwichiae</name>
    <dbReference type="NCBI Taxonomy" id="199441"/>
    <lineage>
        <taxon>Bacteria</taxon>
        <taxon>Bacillati</taxon>
        <taxon>Bacillota</taxon>
        <taxon>Bacilli</taxon>
        <taxon>Bacillales</taxon>
        <taxon>Bacillaceae</taxon>
        <taxon>Halalkalibacter</taxon>
    </lineage>
</organism>
<dbReference type="EMBL" id="CP020814">
    <property type="protein sequence ID" value="ARK32329.1"/>
    <property type="molecule type" value="Genomic_DNA"/>
</dbReference>
<accession>A0A1X9MFV5</accession>